<name>A0ACC2MZV1_9HYME</name>
<evidence type="ECO:0000313" key="2">
    <source>
        <dbReference type="Proteomes" id="UP001239111"/>
    </source>
</evidence>
<protein>
    <submittedName>
        <fullName evidence="1">Uncharacterized protein</fullName>
    </submittedName>
</protein>
<dbReference type="Proteomes" id="UP001239111">
    <property type="component" value="Chromosome 4"/>
</dbReference>
<organism evidence="1 2">
    <name type="scientific">Eretmocerus hayati</name>
    <dbReference type="NCBI Taxonomy" id="131215"/>
    <lineage>
        <taxon>Eukaryota</taxon>
        <taxon>Metazoa</taxon>
        <taxon>Ecdysozoa</taxon>
        <taxon>Arthropoda</taxon>
        <taxon>Hexapoda</taxon>
        <taxon>Insecta</taxon>
        <taxon>Pterygota</taxon>
        <taxon>Neoptera</taxon>
        <taxon>Endopterygota</taxon>
        <taxon>Hymenoptera</taxon>
        <taxon>Apocrita</taxon>
        <taxon>Proctotrupomorpha</taxon>
        <taxon>Chalcidoidea</taxon>
        <taxon>Aphelinidae</taxon>
        <taxon>Aphelininae</taxon>
        <taxon>Eretmocerus</taxon>
    </lineage>
</organism>
<proteinExistence type="predicted"/>
<accession>A0ACC2MZV1</accession>
<sequence>MDDISRSKESPKKITEPLITIPKPRPYMINVQQQKNLNNASMKLTNGMSKYAELLDVIEELGQHLRPSYAGHRGSAEKMRQGVIRARVLVKECLIETEKSARN</sequence>
<comment type="caution">
    <text evidence="1">The sequence shown here is derived from an EMBL/GenBank/DDBJ whole genome shotgun (WGS) entry which is preliminary data.</text>
</comment>
<reference evidence="1" key="1">
    <citation type="submission" date="2023-04" db="EMBL/GenBank/DDBJ databases">
        <title>A chromosome-level genome assembly of the parasitoid wasp Eretmocerus hayati.</title>
        <authorList>
            <person name="Zhong Y."/>
            <person name="Liu S."/>
            <person name="Liu Y."/>
        </authorList>
    </citation>
    <scope>NUCLEOTIDE SEQUENCE</scope>
    <source>
        <strain evidence="1">ZJU_SS_LIU_2023</strain>
    </source>
</reference>
<evidence type="ECO:0000313" key="1">
    <source>
        <dbReference type="EMBL" id="KAJ8664330.1"/>
    </source>
</evidence>
<gene>
    <name evidence="1" type="ORF">QAD02_005992</name>
</gene>
<keyword evidence="2" id="KW-1185">Reference proteome</keyword>
<dbReference type="EMBL" id="CM056744">
    <property type="protein sequence ID" value="KAJ8664330.1"/>
    <property type="molecule type" value="Genomic_DNA"/>
</dbReference>